<comment type="caution">
    <text evidence="11">The sequence shown here is derived from an EMBL/GenBank/DDBJ whole genome shotgun (WGS) entry which is preliminary data.</text>
</comment>
<dbReference type="PANTHER" id="PTHR42933">
    <property type="entry name" value="SLR6095 PROTEIN"/>
    <property type="match status" value="1"/>
</dbReference>
<dbReference type="SUPFAM" id="SSF53335">
    <property type="entry name" value="S-adenosyl-L-methionine-dependent methyltransferases"/>
    <property type="match status" value="1"/>
</dbReference>
<keyword evidence="6" id="KW-0680">Restriction system</keyword>
<dbReference type="Gene3D" id="1.20.1260.30">
    <property type="match status" value="1"/>
</dbReference>
<dbReference type="InterPro" id="IPR038333">
    <property type="entry name" value="T1MK-like_N_sf"/>
</dbReference>
<gene>
    <name evidence="11" type="ORF">IAA17_04100</name>
</gene>
<sequence length="471" mass="52184">MDASKYKDYILSLIFYRYLSEHGEKLAKEALANLGYVLEPRYCFSSLIKGIEDGSFTISLLQEAVEAVTASAKTPEAKAAFDGIFDSLDLNARKLGKDEEQRTRLISRVLLKINDIPFGAGDAAMDVLGTAYMILIGLFASDAGKKGGEFFTPAQLSRLCARLACLGLSEIPSACDPAMGSASMLLEIPRAAGSVSVGHFYGQEKNRTTYNLARMNMLIHGIPCGKFSFFNDDTISSDQFGNRKFRVQVANPPYSQKWDASQEFLNDPRFSGPGRLAPRSYEDFAFLLHMIWHMDEQGQAAVLLPHGVLFRGGAEAVIRTYIVENLNVLDAVIGLPPGCFHSTPIPVCCLVFKRNRGANRDNILFMDASRCFIPGKKTNTISDETLDRIVSACEMRTDQEKFCRAVPLTEVLENGCSLTISRYVDLSEKTPPVDLAQVQSDLKRHRARCLSLEQEVNQYLSRLGLSGEDYE</sequence>
<reference evidence="11" key="1">
    <citation type="journal article" date="2021" name="PeerJ">
        <title>Extensive microbial diversity within the chicken gut microbiome revealed by metagenomics and culture.</title>
        <authorList>
            <person name="Gilroy R."/>
            <person name="Ravi A."/>
            <person name="Getino M."/>
            <person name="Pursley I."/>
            <person name="Horton D.L."/>
            <person name="Alikhan N.F."/>
            <person name="Baker D."/>
            <person name="Gharbi K."/>
            <person name="Hall N."/>
            <person name="Watson M."/>
            <person name="Adriaenssens E.M."/>
            <person name="Foster-Nyarko E."/>
            <person name="Jarju S."/>
            <person name="Secka A."/>
            <person name="Antonio M."/>
            <person name="Oren A."/>
            <person name="Chaudhuri R.R."/>
            <person name="La Ragione R."/>
            <person name="Hildebrand F."/>
            <person name="Pallen M.J."/>
        </authorList>
    </citation>
    <scope>NUCLEOTIDE SEQUENCE</scope>
    <source>
        <strain evidence="11">ChiBcec1-1093</strain>
    </source>
</reference>
<dbReference type="PANTHER" id="PTHR42933:SF1">
    <property type="entry name" value="SITE-SPECIFIC DNA-METHYLTRANSFERASE (ADENINE-SPECIFIC)"/>
    <property type="match status" value="1"/>
</dbReference>
<dbReference type="EMBL" id="DXBC01000062">
    <property type="protein sequence ID" value="HIZ78947.1"/>
    <property type="molecule type" value="Genomic_DNA"/>
</dbReference>
<dbReference type="InterPro" id="IPR022749">
    <property type="entry name" value="D12N6_MeTrfase_N"/>
</dbReference>
<keyword evidence="4 11" id="KW-0808">Transferase</keyword>
<evidence type="ECO:0000256" key="1">
    <source>
        <dbReference type="ARBA" id="ARBA00006594"/>
    </source>
</evidence>
<evidence type="ECO:0000256" key="2">
    <source>
        <dbReference type="ARBA" id="ARBA00011900"/>
    </source>
</evidence>
<dbReference type="GO" id="GO:0032259">
    <property type="term" value="P:methylation"/>
    <property type="evidence" value="ECO:0007669"/>
    <property type="project" value="UniProtKB-KW"/>
</dbReference>
<dbReference type="EC" id="2.1.1.72" evidence="2"/>
<evidence type="ECO:0000256" key="8">
    <source>
        <dbReference type="SAM" id="Coils"/>
    </source>
</evidence>
<dbReference type="AlphaFoldDB" id="A0A9D2GHE8"/>
<evidence type="ECO:0000256" key="4">
    <source>
        <dbReference type="ARBA" id="ARBA00022679"/>
    </source>
</evidence>
<evidence type="ECO:0000259" key="10">
    <source>
        <dbReference type="Pfam" id="PF12161"/>
    </source>
</evidence>
<accession>A0A9D2GHE8</accession>
<proteinExistence type="inferred from homology"/>
<keyword evidence="8" id="KW-0175">Coiled coil</keyword>
<feature type="coiled-coil region" evidence="8">
    <location>
        <begin position="435"/>
        <end position="462"/>
    </location>
</feature>
<keyword evidence="5" id="KW-0949">S-adenosyl-L-methionine</keyword>
<evidence type="ECO:0000259" key="9">
    <source>
        <dbReference type="Pfam" id="PF02384"/>
    </source>
</evidence>
<comment type="catalytic activity">
    <reaction evidence="7">
        <text>a 2'-deoxyadenosine in DNA + S-adenosyl-L-methionine = an N(6)-methyl-2'-deoxyadenosine in DNA + S-adenosyl-L-homocysteine + H(+)</text>
        <dbReference type="Rhea" id="RHEA:15197"/>
        <dbReference type="Rhea" id="RHEA-COMP:12418"/>
        <dbReference type="Rhea" id="RHEA-COMP:12419"/>
        <dbReference type="ChEBI" id="CHEBI:15378"/>
        <dbReference type="ChEBI" id="CHEBI:57856"/>
        <dbReference type="ChEBI" id="CHEBI:59789"/>
        <dbReference type="ChEBI" id="CHEBI:90615"/>
        <dbReference type="ChEBI" id="CHEBI:90616"/>
        <dbReference type="EC" id="2.1.1.72"/>
    </reaction>
</comment>
<dbReference type="PRINTS" id="PR00507">
    <property type="entry name" value="N12N6MTFRASE"/>
</dbReference>
<dbReference type="InterPro" id="IPR003356">
    <property type="entry name" value="DNA_methylase_A-5"/>
</dbReference>
<evidence type="ECO:0000313" key="11">
    <source>
        <dbReference type="EMBL" id="HIZ78947.1"/>
    </source>
</evidence>
<name>A0A9D2GHE8_9FIRM</name>
<evidence type="ECO:0000256" key="3">
    <source>
        <dbReference type="ARBA" id="ARBA00022603"/>
    </source>
</evidence>
<evidence type="ECO:0000256" key="5">
    <source>
        <dbReference type="ARBA" id="ARBA00022691"/>
    </source>
</evidence>
<dbReference type="Pfam" id="PF02384">
    <property type="entry name" value="N6_Mtase"/>
    <property type="match status" value="1"/>
</dbReference>
<dbReference type="GO" id="GO:0009307">
    <property type="term" value="P:DNA restriction-modification system"/>
    <property type="evidence" value="ECO:0007669"/>
    <property type="project" value="UniProtKB-KW"/>
</dbReference>
<reference evidence="11" key="2">
    <citation type="submission" date="2021-04" db="EMBL/GenBank/DDBJ databases">
        <authorList>
            <person name="Gilroy R."/>
        </authorList>
    </citation>
    <scope>NUCLEOTIDE SEQUENCE</scope>
    <source>
        <strain evidence="11">ChiBcec1-1093</strain>
    </source>
</reference>
<evidence type="ECO:0000256" key="7">
    <source>
        <dbReference type="ARBA" id="ARBA00047942"/>
    </source>
</evidence>
<feature type="domain" description="N6 adenine-specific DNA methyltransferase N-terminal" evidence="10">
    <location>
        <begin position="1"/>
        <end position="112"/>
    </location>
</feature>
<evidence type="ECO:0000313" key="12">
    <source>
        <dbReference type="Proteomes" id="UP000824101"/>
    </source>
</evidence>
<dbReference type="Pfam" id="PF12161">
    <property type="entry name" value="HsdM_N"/>
    <property type="match status" value="1"/>
</dbReference>
<feature type="domain" description="DNA methylase adenine-specific" evidence="9">
    <location>
        <begin position="125"/>
        <end position="428"/>
    </location>
</feature>
<dbReference type="GO" id="GO:0009007">
    <property type="term" value="F:site-specific DNA-methyltransferase (adenine-specific) activity"/>
    <property type="evidence" value="ECO:0007669"/>
    <property type="project" value="UniProtKB-EC"/>
</dbReference>
<comment type="similarity">
    <text evidence="1">Belongs to the N(4)/N(6)-methyltransferase family.</text>
</comment>
<dbReference type="InterPro" id="IPR029063">
    <property type="entry name" value="SAM-dependent_MTases_sf"/>
</dbReference>
<dbReference type="Gene3D" id="3.40.50.150">
    <property type="entry name" value="Vaccinia Virus protein VP39"/>
    <property type="match status" value="1"/>
</dbReference>
<dbReference type="InterPro" id="IPR051537">
    <property type="entry name" value="DNA_Adenine_Mtase"/>
</dbReference>
<dbReference type="NCBIfam" id="TIGR00497">
    <property type="entry name" value="hsdM"/>
    <property type="match status" value="1"/>
</dbReference>
<evidence type="ECO:0000256" key="6">
    <source>
        <dbReference type="ARBA" id="ARBA00022747"/>
    </source>
</evidence>
<dbReference type="GO" id="GO:0008170">
    <property type="term" value="F:N-methyltransferase activity"/>
    <property type="evidence" value="ECO:0007669"/>
    <property type="project" value="InterPro"/>
</dbReference>
<organism evidence="11 12">
    <name type="scientific">Candidatus Lachnoclostridium stercorigallinarum</name>
    <dbReference type="NCBI Taxonomy" id="2838634"/>
    <lineage>
        <taxon>Bacteria</taxon>
        <taxon>Bacillati</taxon>
        <taxon>Bacillota</taxon>
        <taxon>Clostridia</taxon>
        <taxon>Lachnospirales</taxon>
        <taxon>Lachnospiraceae</taxon>
    </lineage>
</organism>
<keyword evidence="3 11" id="KW-0489">Methyltransferase</keyword>
<dbReference type="Proteomes" id="UP000824101">
    <property type="component" value="Unassembled WGS sequence"/>
</dbReference>
<dbReference type="GO" id="GO:0003677">
    <property type="term" value="F:DNA binding"/>
    <property type="evidence" value="ECO:0007669"/>
    <property type="project" value="InterPro"/>
</dbReference>
<dbReference type="InterPro" id="IPR004546">
    <property type="entry name" value="Restrct_endonuc_T1M"/>
</dbReference>
<protein>
    <recommendedName>
        <fullName evidence="2">site-specific DNA-methyltransferase (adenine-specific)</fullName>
        <ecNumber evidence="2">2.1.1.72</ecNumber>
    </recommendedName>
</protein>